<dbReference type="SUPFAM" id="SSF54637">
    <property type="entry name" value="Thioesterase/thiol ester dehydrase-isomerase"/>
    <property type="match status" value="2"/>
</dbReference>
<dbReference type="AlphaFoldDB" id="A0A161QYX5"/>
<dbReference type="GeneID" id="97240506"/>
<dbReference type="InterPro" id="IPR002539">
    <property type="entry name" value="MaoC-like_dom"/>
</dbReference>
<dbReference type="CDD" id="cd03448">
    <property type="entry name" value="HDE_HSD"/>
    <property type="match status" value="1"/>
</dbReference>
<dbReference type="GO" id="GO:0004300">
    <property type="term" value="F:enoyl-CoA hydratase activity"/>
    <property type="evidence" value="ECO:0007669"/>
    <property type="project" value="TreeGrafter"/>
</dbReference>
<evidence type="ECO:0000259" key="3">
    <source>
        <dbReference type="Pfam" id="PF22622"/>
    </source>
</evidence>
<dbReference type="PANTHER" id="PTHR13078">
    <property type="entry name" value="PEROXISOMAL MULTIFUNCTIONAL ENZYME TYPE 2-RELATED"/>
    <property type="match status" value="1"/>
</dbReference>
<dbReference type="GO" id="GO:0003857">
    <property type="term" value="F:(3S)-3-hydroxyacyl-CoA dehydrogenase (NAD+) activity"/>
    <property type="evidence" value="ECO:0007669"/>
    <property type="project" value="TreeGrafter"/>
</dbReference>
<dbReference type="Gene3D" id="3.10.129.10">
    <property type="entry name" value="Hotdog Thioesterase"/>
    <property type="match status" value="1"/>
</dbReference>
<evidence type="ECO:0000256" key="1">
    <source>
        <dbReference type="SAM" id="MobiDB-lite"/>
    </source>
</evidence>
<accession>A0A161QYX5</accession>
<evidence type="ECO:0000313" key="4">
    <source>
        <dbReference type="EMBL" id="KYO49915.1"/>
    </source>
</evidence>
<dbReference type="InterPro" id="IPR054357">
    <property type="entry name" value="MFE-2_N"/>
</dbReference>
<dbReference type="GO" id="GO:0006635">
    <property type="term" value="P:fatty acid beta-oxidation"/>
    <property type="evidence" value="ECO:0007669"/>
    <property type="project" value="TreeGrafter"/>
</dbReference>
<evidence type="ECO:0000313" key="5">
    <source>
        <dbReference type="Proteomes" id="UP000075787"/>
    </source>
</evidence>
<dbReference type="GO" id="GO:0044594">
    <property type="term" value="F:17-beta-hydroxysteroid dehydrogenase (NAD+) activity"/>
    <property type="evidence" value="ECO:0007669"/>
    <property type="project" value="TreeGrafter"/>
</dbReference>
<name>A0A161QYX5_9PROT</name>
<gene>
    <name evidence="4" type="ORF">AUP44_15405</name>
</gene>
<feature type="domain" description="Peroxisomal multifunctional enzyme type 2-like N-terminal" evidence="3">
    <location>
        <begin position="20"/>
        <end position="147"/>
    </location>
</feature>
<feature type="region of interest" description="Disordered" evidence="1">
    <location>
        <begin position="151"/>
        <end position="173"/>
    </location>
</feature>
<evidence type="ECO:0000259" key="2">
    <source>
        <dbReference type="Pfam" id="PF01575"/>
    </source>
</evidence>
<feature type="domain" description="MaoC-like" evidence="2">
    <location>
        <begin position="165"/>
        <end position="270"/>
    </location>
</feature>
<sequence length="305" mass="32262">MMIDHDRLLARAFPPVEQVYDHRDSILYALGLGIGSDPLDPAALGVTYERAPDFAALPTMVVVLGSSGFWAMEPDTGITWQQLLHGEQAITLHGSLPPAGRLTGRTRITGIVDKGPGRGALIYSERSLTDTATGRLIATIEVTSFARADGGFGGPAGPVKTPEPTPERAPDGVHDHATLPQSALIYRLSGDPNPLHADPAVAQGAGFDRPILHGLCSYGVAGWSILQATGGGDPARLTALSARFSSPVFPGETLRTEIWREGPGDYAFRTRVPARDITVLSHGRARLTESVPLAPSGRPTEGSTR</sequence>
<dbReference type="PANTHER" id="PTHR13078:SF56">
    <property type="entry name" value="PEROXISOMAL MULTIFUNCTIONAL ENZYME TYPE 2"/>
    <property type="match status" value="1"/>
</dbReference>
<dbReference type="InterPro" id="IPR029069">
    <property type="entry name" value="HotDog_dom_sf"/>
</dbReference>
<dbReference type="Proteomes" id="UP000075787">
    <property type="component" value="Unassembled WGS sequence"/>
</dbReference>
<reference evidence="4 5" key="1">
    <citation type="submission" date="2015-12" db="EMBL/GenBank/DDBJ databases">
        <title>Genome sequence of Tistrella mobilis MCCC 1A02139.</title>
        <authorList>
            <person name="Lu L."/>
            <person name="Lai Q."/>
            <person name="Shao Z."/>
            <person name="Qian P."/>
        </authorList>
    </citation>
    <scope>NUCLEOTIDE SEQUENCE [LARGE SCALE GENOMIC DNA]</scope>
    <source>
        <strain evidence="4 5">MCCC 1A02139</strain>
    </source>
</reference>
<dbReference type="EMBL" id="LPZR01000213">
    <property type="protein sequence ID" value="KYO49915.1"/>
    <property type="molecule type" value="Genomic_DNA"/>
</dbReference>
<protein>
    <submittedName>
        <fullName evidence="4">3-alpha,7-alpha, 12-alpha-trihydroxy-5-beta-cholest-24-enoyl-CoA hydratase</fullName>
    </submittedName>
</protein>
<proteinExistence type="predicted"/>
<dbReference type="Pfam" id="PF01575">
    <property type="entry name" value="MaoC_dehydratas"/>
    <property type="match status" value="1"/>
</dbReference>
<dbReference type="Pfam" id="PF22622">
    <property type="entry name" value="MFE-2_hydrat-2_N"/>
    <property type="match status" value="1"/>
</dbReference>
<organism evidence="4 5">
    <name type="scientific">Tistrella mobilis</name>
    <dbReference type="NCBI Taxonomy" id="171437"/>
    <lineage>
        <taxon>Bacteria</taxon>
        <taxon>Pseudomonadati</taxon>
        <taxon>Pseudomonadota</taxon>
        <taxon>Alphaproteobacteria</taxon>
        <taxon>Geminicoccales</taxon>
        <taxon>Geminicoccaceae</taxon>
        <taxon>Tistrella</taxon>
    </lineage>
</organism>
<dbReference type="RefSeq" id="WP_062769393.1">
    <property type="nucleotide sequence ID" value="NZ_CP121045.1"/>
</dbReference>
<comment type="caution">
    <text evidence="4">The sequence shown here is derived from an EMBL/GenBank/DDBJ whole genome shotgun (WGS) entry which is preliminary data.</text>
</comment>